<evidence type="ECO:0000313" key="1">
    <source>
        <dbReference type="EMBL" id="CAF1082888.1"/>
    </source>
</evidence>
<keyword evidence="2" id="KW-1185">Reference proteome</keyword>
<gene>
    <name evidence="1" type="ORF">OXX778_LOCUS20277</name>
</gene>
<protein>
    <submittedName>
        <fullName evidence="1">Uncharacterized protein</fullName>
    </submittedName>
</protein>
<dbReference type="AlphaFoldDB" id="A0A814MR74"/>
<proteinExistence type="predicted"/>
<reference evidence="1" key="1">
    <citation type="submission" date="2021-02" db="EMBL/GenBank/DDBJ databases">
        <authorList>
            <person name="Nowell W R."/>
        </authorList>
    </citation>
    <scope>NUCLEOTIDE SEQUENCE</scope>
    <source>
        <strain evidence="1">Ploen Becks lab</strain>
    </source>
</reference>
<dbReference type="EMBL" id="CAJNOC010006670">
    <property type="protein sequence ID" value="CAF1082888.1"/>
    <property type="molecule type" value="Genomic_DNA"/>
</dbReference>
<dbReference type="Proteomes" id="UP000663879">
    <property type="component" value="Unassembled WGS sequence"/>
</dbReference>
<sequence>MTLFYKQDLAKALPVDEDDVLDVDDVDQIVDKYIPLYEEPMNQPSPTSRTSELENQEDFFLCILTKNPNNQ</sequence>
<accession>A0A814MR74</accession>
<evidence type="ECO:0000313" key="2">
    <source>
        <dbReference type="Proteomes" id="UP000663879"/>
    </source>
</evidence>
<name>A0A814MR74_9BILA</name>
<organism evidence="1 2">
    <name type="scientific">Brachionus calyciflorus</name>
    <dbReference type="NCBI Taxonomy" id="104777"/>
    <lineage>
        <taxon>Eukaryota</taxon>
        <taxon>Metazoa</taxon>
        <taxon>Spiralia</taxon>
        <taxon>Gnathifera</taxon>
        <taxon>Rotifera</taxon>
        <taxon>Eurotatoria</taxon>
        <taxon>Monogononta</taxon>
        <taxon>Pseudotrocha</taxon>
        <taxon>Ploima</taxon>
        <taxon>Brachionidae</taxon>
        <taxon>Brachionus</taxon>
    </lineage>
</organism>
<comment type="caution">
    <text evidence="1">The sequence shown here is derived from an EMBL/GenBank/DDBJ whole genome shotgun (WGS) entry which is preliminary data.</text>
</comment>